<organism evidence="1 2">
    <name type="scientific">Frondihabitans cladoniiphilus</name>
    <dbReference type="NCBI Taxonomy" id="715785"/>
    <lineage>
        <taxon>Bacteria</taxon>
        <taxon>Bacillati</taxon>
        <taxon>Actinomycetota</taxon>
        <taxon>Actinomycetes</taxon>
        <taxon>Micrococcales</taxon>
        <taxon>Microbacteriaceae</taxon>
        <taxon>Frondihabitans</taxon>
    </lineage>
</organism>
<dbReference type="Proteomes" id="UP001501295">
    <property type="component" value="Unassembled WGS sequence"/>
</dbReference>
<name>A0ABP8VRH1_9MICO</name>
<dbReference type="EMBL" id="BAABLM010000002">
    <property type="protein sequence ID" value="GAA4670650.1"/>
    <property type="molecule type" value="Genomic_DNA"/>
</dbReference>
<keyword evidence="2" id="KW-1185">Reference proteome</keyword>
<gene>
    <name evidence="1" type="ORF">GCM10025780_12700</name>
</gene>
<evidence type="ECO:0008006" key="3">
    <source>
        <dbReference type="Google" id="ProtNLM"/>
    </source>
</evidence>
<dbReference type="Pfam" id="PF11305">
    <property type="entry name" value="DUF3107"/>
    <property type="match status" value="1"/>
</dbReference>
<protein>
    <recommendedName>
        <fullName evidence="3">DUF3107 domain-containing protein</fullName>
    </recommendedName>
</protein>
<reference evidence="2" key="1">
    <citation type="journal article" date="2019" name="Int. J. Syst. Evol. Microbiol.">
        <title>The Global Catalogue of Microorganisms (GCM) 10K type strain sequencing project: providing services to taxonomists for standard genome sequencing and annotation.</title>
        <authorList>
            <consortium name="The Broad Institute Genomics Platform"/>
            <consortium name="The Broad Institute Genome Sequencing Center for Infectious Disease"/>
            <person name="Wu L."/>
            <person name="Ma J."/>
        </authorList>
    </citation>
    <scope>NUCLEOTIDE SEQUENCE [LARGE SCALE GENOMIC DNA]</scope>
    <source>
        <strain evidence="2">JCM 18956</strain>
    </source>
</reference>
<proteinExistence type="predicted"/>
<sequence length="78" mass="8564">MVVLVDIRIGIINSPREIAFESSQTKEDVQKVVADALEGGKPFFTLNDQKGKLFIVPVANLGYLEVGTEERGRVGFVN</sequence>
<accession>A0ABP8VRH1</accession>
<dbReference type="InterPro" id="IPR021456">
    <property type="entry name" value="DUF3107"/>
</dbReference>
<comment type="caution">
    <text evidence="1">The sequence shown here is derived from an EMBL/GenBank/DDBJ whole genome shotgun (WGS) entry which is preliminary data.</text>
</comment>
<evidence type="ECO:0000313" key="1">
    <source>
        <dbReference type="EMBL" id="GAA4670650.1"/>
    </source>
</evidence>
<evidence type="ECO:0000313" key="2">
    <source>
        <dbReference type="Proteomes" id="UP001501295"/>
    </source>
</evidence>